<dbReference type="Gene3D" id="3.20.20.70">
    <property type="entry name" value="Aldolase class I"/>
    <property type="match status" value="1"/>
</dbReference>
<feature type="binding site" evidence="10 13">
    <location>
        <position position="133"/>
    </location>
    <ligand>
        <name>FMN</name>
        <dbReference type="ChEBI" id="CHEBI:58210"/>
    </ligand>
</feature>
<comment type="caution">
    <text evidence="15">The sequence shown here is derived from an EMBL/GenBank/DDBJ whole genome shotgun (WGS) entry which is preliminary data.</text>
</comment>
<evidence type="ECO:0000256" key="13">
    <source>
        <dbReference type="PIRSR" id="PIRSR006621-2"/>
    </source>
</evidence>
<dbReference type="RefSeq" id="WP_213403295.1">
    <property type="nucleotide sequence ID" value="NZ_JAGIBT010000001.1"/>
</dbReference>
<feature type="site" description="Interacts with tRNA; defines subfamily-specific binding signature" evidence="10">
    <location>
        <position position="296"/>
    </location>
</feature>
<feature type="binding site" evidence="10 13">
    <location>
        <begin position="205"/>
        <end position="207"/>
    </location>
    <ligand>
        <name>FMN</name>
        <dbReference type="ChEBI" id="CHEBI:58210"/>
    </ligand>
</feature>
<evidence type="ECO:0000256" key="12">
    <source>
        <dbReference type="PIRSR" id="PIRSR006621-1"/>
    </source>
</evidence>
<evidence type="ECO:0000256" key="3">
    <source>
        <dbReference type="ARBA" id="ARBA00022630"/>
    </source>
</evidence>
<dbReference type="HAMAP" id="MF_02041">
    <property type="entry name" value="DusA_subfam"/>
    <property type="match status" value="1"/>
</dbReference>
<comment type="catalytic activity">
    <reaction evidence="10">
        <text>5,6-dihydrouridine(20a) in tRNA + NADP(+) = uridine(20a) in tRNA + NADPH + H(+)</text>
        <dbReference type="Rhea" id="RHEA:53344"/>
        <dbReference type="Rhea" id="RHEA-COMP:13535"/>
        <dbReference type="Rhea" id="RHEA-COMP:13536"/>
        <dbReference type="ChEBI" id="CHEBI:15378"/>
        <dbReference type="ChEBI" id="CHEBI:57783"/>
        <dbReference type="ChEBI" id="CHEBI:58349"/>
        <dbReference type="ChEBI" id="CHEBI:65315"/>
        <dbReference type="ChEBI" id="CHEBI:74443"/>
    </reaction>
</comment>
<evidence type="ECO:0000256" key="8">
    <source>
        <dbReference type="ARBA" id="ARBA00023002"/>
    </source>
</evidence>
<keyword evidence="2 10" id="KW-0820">tRNA-binding</keyword>
<evidence type="ECO:0000256" key="2">
    <source>
        <dbReference type="ARBA" id="ARBA00022555"/>
    </source>
</evidence>
<evidence type="ECO:0000256" key="9">
    <source>
        <dbReference type="ARBA" id="ARBA00058013"/>
    </source>
</evidence>
<dbReference type="CDD" id="cd02801">
    <property type="entry name" value="DUS_like_FMN"/>
    <property type="match status" value="1"/>
</dbReference>
<proteinExistence type="inferred from homology"/>
<sequence length="325" mass="36986">MNHYHRFSVAPMLNWTDRHCRYFYRLMSKQALLYTEMVTTGAILHGDTDMHLRFNAKESPIALQLGGSDPKDLQTAAKIAEDYGYTEINLNCGCPSDRVQKGRFGACLMTEPELVAECFDAMQSAVNIPVTIKNRIGIDHQDDYAFVHRFIDVVSQAGCKTFTVHARKAWLSGLSPKENREIPPLDYDRVYQLKYDFPELMLILNGGIQSPEQGLSVMNNLDGVMLGRAVYHSPFLMNEVDHLYFGDEASDQSPFDVLAALKPYVESELAAGVRVHHIGRHLLGLFNGYPKSRQWRRHLSENMFKDDADFTVFEDAVKKAFDRIL</sequence>
<keyword evidence="7 10" id="KW-0694">RNA-binding</keyword>
<evidence type="ECO:0000313" key="15">
    <source>
        <dbReference type="EMBL" id="MBS7823850.1"/>
    </source>
</evidence>
<feature type="binding site" evidence="10 13">
    <location>
        <begin position="227"/>
        <end position="228"/>
    </location>
    <ligand>
        <name>FMN</name>
        <dbReference type="ChEBI" id="CHEBI:58210"/>
    </ligand>
</feature>
<evidence type="ECO:0000256" key="5">
    <source>
        <dbReference type="ARBA" id="ARBA00022694"/>
    </source>
</evidence>
<dbReference type="InterPro" id="IPR035587">
    <property type="entry name" value="DUS-like_FMN-bd"/>
</dbReference>
<dbReference type="GO" id="GO:0102264">
    <property type="term" value="F:tRNA-dihydrouridine20 synthase activity"/>
    <property type="evidence" value="ECO:0007669"/>
    <property type="project" value="UniProtKB-EC"/>
</dbReference>
<dbReference type="Proteomes" id="UP000680020">
    <property type="component" value="Unassembled WGS sequence"/>
</dbReference>
<feature type="binding site" evidence="10">
    <location>
        <begin position="11"/>
        <end position="13"/>
    </location>
    <ligand>
        <name>FMN</name>
        <dbReference type="ChEBI" id="CHEBI:58210"/>
    </ligand>
</feature>
<dbReference type="GO" id="GO:0050660">
    <property type="term" value="F:flavin adenine dinucleotide binding"/>
    <property type="evidence" value="ECO:0007669"/>
    <property type="project" value="InterPro"/>
</dbReference>
<dbReference type="GO" id="GO:0000049">
    <property type="term" value="F:tRNA binding"/>
    <property type="evidence" value="ECO:0007669"/>
    <property type="project" value="UniProtKB-UniRule"/>
</dbReference>
<evidence type="ECO:0000256" key="1">
    <source>
        <dbReference type="ARBA" id="ARBA00001917"/>
    </source>
</evidence>
<feature type="site" description="Interacts with tRNA; defines subfamily-specific binding signature" evidence="10">
    <location>
        <position position="293"/>
    </location>
</feature>
<keyword evidence="3 10" id="KW-0285">Flavoprotein</keyword>
<comment type="catalytic activity">
    <reaction evidence="10">
        <text>5,6-dihydrouridine(20) in tRNA + NAD(+) = uridine(20) in tRNA + NADH + H(+)</text>
        <dbReference type="Rhea" id="RHEA:53340"/>
        <dbReference type="Rhea" id="RHEA-COMP:13533"/>
        <dbReference type="Rhea" id="RHEA-COMP:13534"/>
        <dbReference type="ChEBI" id="CHEBI:15378"/>
        <dbReference type="ChEBI" id="CHEBI:57540"/>
        <dbReference type="ChEBI" id="CHEBI:57945"/>
        <dbReference type="ChEBI" id="CHEBI:65315"/>
        <dbReference type="ChEBI" id="CHEBI:74443"/>
        <dbReference type="EC" id="1.3.1.91"/>
    </reaction>
</comment>
<keyword evidence="6 10" id="KW-0521">NADP</keyword>
<dbReference type="AlphaFoldDB" id="A0AB35BXA5"/>
<dbReference type="InterPro" id="IPR004653">
    <property type="entry name" value="DusA"/>
</dbReference>
<dbReference type="Gene3D" id="1.20.120.1460">
    <property type="match status" value="1"/>
</dbReference>
<keyword evidence="13" id="KW-0547">Nucleotide-binding</keyword>
<dbReference type="EMBL" id="JAGIBU010000001">
    <property type="protein sequence ID" value="MBS7823850.1"/>
    <property type="molecule type" value="Genomic_DNA"/>
</dbReference>
<dbReference type="FunFam" id="3.20.20.70:FF:000083">
    <property type="entry name" value="tRNA-dihydrouridine(20/20a) synthase"/>
    <property type="match status" value="1"/>
</dbReference>
<comment type="catalytic activity">
    <reaction evidence="10">
        <text>5,6-dihydrouridine(20a) in tRNA + NAD(+) = uridine(20a) in tRNA + NADH + H(+)</text>
        <dbReference type="Rhea" id="RHEA:53348"/>
        <dbReference type="Rhea" id="RHEA-COMP:13535"/>
        <dbReference type="Rhea" id="RHEA-COMP:13536"/>
        <dbReference type="ChEBI" id="CHEBI:15378"/>
        <dbReference type="ChEBI" id="CHEBI:57540"/>
        <dbReference type="ChEBI" id="CHEBI:57945"/>
        <dbReference type="ChEBI" id="CHEBI:65315"/>
        <dbReference type="ChEBI" id="CHEBI:74443"/>
    </reaction>
</comment>
<evidence type="ECO:0000259" key="14">
    <source>
        <dbReference type="Pfam" id="PF01207"/>
    </source>
</evidence>
<feature type="site" description="Interacts with tRNA" evidence="10">
    <location>
        <position position="91"/>
    </location>
</feature>
<dbReference type="PIRSF" id="PIRSF006621">
    <property type="entry name" value="Dus"/>
    <property type="match status" value="1"/>
</dbReference>
<feature type="binding site" evidence="10 13">
    <location>
        <position position="64"/>
    </location>
    <ligand>
        <name>FMN</name>
        <dbReference type="ChEBI" id="CHEBI:58210"/>
    </ligand>
</feature>
<comment type="function">
    <text evidence="9 10">Catalyzes the synthesis of 5,6-dihydrouridine (D), a modified base found in the D-loop of most tRNAs, via the reduction of the C5-C6 double bond in target uridines. Specifically modifies U20 and U20a in tRNAs.</text>
</comment>
<dbReference type="NCBIfam" id="TIGR00742">
    <property type="entry name" value="yjbN"/>
    <property type="match status" value="1"/>
</dbReference>
<evidence type="ECO:0000256" key="4">
    <source>
        <dbReference type="ARBA" id="ARBA00022643"/>
    </source>
</evidence>
<evidence type="ECO:0000313" key="16">
    <source>
        <dbReference type="Proteomes" id="UP000680020"/>
    </source>
</evidence>
<reference evidence="15" key="1">
    <citation type="submission" date="2021-03" db="EMBL/GenBank/DDBJ databases">
        <title>Identification and antibiotic profiling of Wohlfahrtiimonas chitiniclastica, an underestimated human pathogen.</title>
        <authorList>
            <person name="Kopf A."/>
            <person name="Bunk B."/>
            <person name="Coldewey S."/>
            <person name="Gunzer F."/>
            <person name="Riedel T."/>
            <person name="Schroettner P."/>
        </authorList>
    </citation>
    <scope>NUCLEOTIDE SEQUENCE</scope>
    <source>
        <strain evidence="15">DSM 100917</strain>
    </source>
</reference>
<comment type="cofactor">
    <cofactor evidence="1 10 11 13">
        <name>FMN</name>
        <dbReference type="ChEBI" id="CHEBI:58210"/>
    </cofactor>
</comment>
<dbReference type="PROSITE" id="PS01136">
    <property type="entry name" value="UPF0034"/>
    <property type="match status" value="1"/>
</dbReference>
<comment type="catalytic activity">
    <reaction evidence="10">
        <text>5,6-dihydrouridine(20) in tRNA + NADP(+) = uridine(20) in tRNA + NADPH + H(+)</text>
        <dbReference type="Rhea" id="RHEA:53336"/>
        <dbReference type="Rhea" id="RHEA-COMP:13533"/>
        <dbReference type="Rhea" id="RHEA-COMP:13534"/>
        <dbReference type="ChEBI" id="CHEBI:15378"/>
        <dbReference type="ChEBI" id="CHEBI:57783"/>
        <dbReference type="ChEBI" id="CHEBI:58349"/>
        <dbReference type="ChEBI" id="CHEBI:65315"/>
        <dbReference type="ChEBI" id="CHEBI:74443"/>
        <dbReference type="EC" id="1.3.1.91"/>
    </reaction>
</comment>
<evidence type="ECO:0000256" key="7">
    <source>
        <dbReference type="ARBA" id="ARBA00022884"/>
    </source>
</evidence>
<evidence type="ECO:0000256" key="11">
    <source>
        <dbReference type="PIRNR" id="PIRNR006621"/>
    </source>
</evidence>
<evidence type="ECO:0000256" key="6">
    <source>
        <dbReference type="ARBA" id="ARBA00022857"/>
    </source>
</evidence>
<keyword evidence="4 10" id="KW-0288">FMN</keyword>
<dbReference type="InterPro" id="IPR018517">
    <property type="entry name" value="tRNA_hU_synthase_CS"/>
</dbReference>
<feature type="binding site" evidence="10 13">
    <location>
        <position position="165"/>
    </location>
    <ligand>
        <name>FMN</name>
        <dbReference type="ChEBI" id="CHEBI:58210"/>
    </ligand>
</feature>
<organism evidence="15 16">
    <name type="scientific">Wohlfahrtiimonas chitiniclastica</name>
    <dbReference type="NCBI Taxonomy" id="400946"/>
    <lineage>
        <taxon>Bacteria</taxon>
        <taxon>Pseudomonadati</taxon>
        <taxon>Pseudomonadota</taxon>
        <taxon>Gammaproteobacteria</taxon>
        <taxon>Cardiobacteriales</taxon>
        <taxon>Ignatzschineriaceae</taxon>
        <taxon>Wohlfahrtiimonas</taxon>
    </lineage>
</organism>
<comment type="similarity">
    <text evidence="10">Belongs to the Dus family. DusA subfamily.</text>
</comment>
<dbReference type="EC" id="1.3.1.91" evidence="10"/>
<feature type="active site" description="Proton donor" evidence="10 12">
    <location>
        <position position="94"/>
    </location>
</feature>
<evidence type="ECO:0000256" key="10">
    <source>
        <dbReference type="HAMAP-Rule" id="MF_02041"/>
    </source>
</evidence>
<dbReference type="PANTHER" id="PTHR42907">
    <property type="entry name" value="FMN-LINKED OXIDOREDUCTASES SUPERFAMILY PROTEIN"/>
    <property type="match status" value="1"/>
</dbReference>
<accession>A0AB35BXA5</accession>
<dbReference type="InterPro" id="IPR013785">
    <property type="entry name" value="Aldolase_TIM"/>
</dbReference>
<keyword evidence="8 10" id="KW-0560">Oxidoreductase</keyword>
<name>A0AB35BXA5_9GAMM</name>
<dbReference type="NCBIfam" id="NF008774">
    <property type="entry name" value="PRK11815.1"/>
    <property type="match status" value="1"/>
</dbReference>
<keyword evidence="5 10" id="KW-0819">tRNA processing</keyword>
<feature type="domain" description="DUS-like FMN-binding" evidence="14">
    <location>
        <begin position="9"/>
        <end position="316"/>
    </location>
</feature>
<dbReference type="Pfam" id="PF01207">
    <property type="entry name" value="Dus"/>
    <property type="match status" value="1"/>
</dbReference>
<dbReference type="PANTHER" id="PTHR42907:SF1">
    <property type="entry name" value="FMN-LINKED OXIDOREDUCTASES SUPERFAMILY PROTEIN"/>
    <property type="match status" value="1"/>
</dbReference>
<dbReference type="InterPro" id="IPR001269">
    <property type="entry name" value="DUS_fam"/>
</dbReference>
<feature type="site" description="Interacts with tRNA" evidence="10">
    <location>
        <position position="180"/>
    </location>
</feature>
<protein>
    <recommendedName>
        <fullName evidence="10">tRNA-dihydrouridine(20/20a) synthase</fullName>
        <ecNumber evidence="10">1.3.1.91</ecNumber>
    </recommendedName>
    <alternativeName>
        <fullName evidence="10">U20-specific dihydrouridine synthase</fullName>
        <shortName evidence="10">U20-specific Dus</shortName>
    </alternativeName>
    <alternativeName>
        <fullName evidence="10">tRNA-dihydrouridine synthase A</fullName>
    </alternativeName>
</protein>
<feature type="site" description="Interacts with tRNA; defines subfamily-specific binding signature" evidence="10">
    <location>
        <position position="177"/>
    </location>
</feature>
<gene>
    <name evidence="10 15" type="primary">dusA</name>
    <name evidence="15" type="ORF">J7561_01375</name>
</gene>
<dbReference type="GO" id="GO:0010181">
    <property type="term" value="F:FMN binding"/>
    <property type="evidence" value="ECO:0007669"/>
    <property type="project" value="UniProtKB-UniRule"/>
</dbReference>
<comment type="similarity">
    <text evidence="11">Belongs to the dus family.</text>
</comment>
<dbReference type="SUPFAM" id="SSF51395">
    <property type="entry name" value="FMN-linked oxidoreductases"/>
    <property type="match status" value="1"/>
</dbReference>